<name>A0AA91I7P4_VARPD</name>
<gene>
    <name evidence="10" type="ORF">A3K87_31220</name>
</gene>
<dbReference type="Proteomes" id="UP000077852">
    <property type="component" value="Unassembled WGS sequence"/>
</dbReference>
<dbReference type="InterPro" id="IPR029016">
    <property type="entry name" value="GAF-like_dom_sf"/>
</dbReference>
<dbReference type="Pfam" id="PF00512">
    <property type="entry name" value="HisKA"/>
    <property type="match status" value="1"/>
</dbReference>
<evidence type="ECO:0000259" key="8">
    <source>
        <dbReference type="PROSITE" id="PS50110"/>
    </source>
</evidence>
<dbReference type="SUPFAM" id="SSF55781">
    <property type="entry name" value="GAF domain-like"/>
    <property type="match status" value="1"/>
</dbReference>
<evidence type="ECO:0000256" key="4">
    <source>
        <dbReference type="ARBA" id="ARBA00022679"/>
    </source>
</evidence>
<dbReference type="NCBIfam" id="TIGR00229">
    <property type="entry name" value="sensory_box"/>
    <property type="match status" value="1"/>
</dbReference>
<evidence type="ECO:0000256" key="3">
    <source>
        <dbReference type="ARBA" id="ARBA00022553"/>
    </source>
</evidence>
<dbReference type="SMART" id="SM00387">
    <property type="entry name" value="HATPase_c"/>
    <property type="match status" value="1"/>
</dbReference>
<dbReference type="Pfam" id="PF02518">
    <property type="entry name" value="HATPase_c"/>
    <property type="match status" value="1"/>
</dbReference>
<dbReference type="Gene3D" id="3.40.50.2300">
    <property type="match status" value="1"/>
</dbReference>
<evidence type="ECO:0000256" key="6">
    <source>
        <dbReference type="PROSITE-ProRule" id="PRU00169"/>
    </source>
</evidence>
<dbReference type="Pfam" id="PF01590">
    <property type="entry name" value="GAF"/>
    <property type="match status" value="1"/>
</dbReference>
<dbReference type="Gene3D" id="3.30.450.20">
    <property type="entry name" value="PAS domain"/>
    <property type="match status" value="2"/>
</dbReference>
<dbReference type="InterPro" id="IPR000014">
    <property type="entry name" value="PAS"/>
</dbReference>
<dbReference type="CDD" id="cd18161">
    <property type="entry name" value="REC_hyHK_blue-like"/>
    <property type="match status" value="1"/>
</dbReference>
<dbReference type="InterPro" id="IPR036097">
    <property type="entry name" value="HisK_dim/P_sf"/>
</dbReference>
<dbReference type="SMART" id="SM00065">
    <property type="entry name" value="GAF"/>
    <property type="match status" value="1"/>
</dbReference>
<dbReference type="InterPro" id="IPR003018">
    <property type="entry name" value="GAF"/>
</dbReference>
<dbReference type="PRINTS" id="PR00344">
    <property type="entry name" value="BCTRLSENSOR"/>
</dbReference>
<dbReference type="CDD" id="cd16919">
    <property type="entry name" value="HATPase_CckA-like"/>
    <property type="match status" value="1"/>
</dbReference>
<dbReference type="InterPro" id="IPR000700">
    <property type="entry name" value="PAS-assoc_C"/>
</dbReference>
<dbReference type="SUPFAM" id="SSF52172">
    <property type="entry name" value="CheY-like"/>
    <property type="match status" value="1"/>
</dbReference>
<dbReference type="InterPro" id="IPR013656">
    <property type="entry name" value="PAS_4"/>
</dbReference>
<feature type="domain" description="Histidine kinase" evidence="7">
    <location>
        <begin position="501"/>
        <end position="726"/>
    </location>
</feature>
<dbReference type="PANTHER" id="PTHR43065">
    <property type="entry name" value="SENSOR HISTIDINE KINASE"/>
    <property type="match status" value="1"/>
</dbReference>
<evidence type="ECO:0000256" key="2">
    <source>
        <dbReference type="ARBA" id="ARBA00012438"/>
    </source>
</evidence>
<protein>
    <recommendedName>
        <fullName evidence="2">histidine kinase</fullName>
        <ecNumber evidence="2">2.7.13.3</ecNumber>
    </recommendedName>
</protein>
<reference evidence="10 11" key="1">
    <citation type="submission" date="2016-03" db="EMBL/GenBank/DDBJ databases">
        <title>Genome sequence of Variovorax paradoxus KB5.</title>
        <authorList>
            <person name="Jeong H."/>
            <person name="Hong C.E."/>
            <person name="Jo S.H."/>
            <person name="Park J.M."/>
        </authorList>
    </citation>
    <scope>NUCLEOTIDE SEQUENCE [LARGE SCALE GENOMIC DNA]</scope>
    <source>
        <strain evidence="10 11">KB5</strain>
    </source>
</reference>
<dbReference type="SUPFAM" id="SSF55785">
    <property type="entry name" value="PYP-like sensor domain (PAS domain)"/>
    <property type="match status" value="2"/>
</dbReference>
<dbReference type="PROSITE" id="PS50109">
    <property type="entry name" value="HIS_KIN"/>
    <property type="match status" value="1"/>
</dbReference>
<accession>A0AA91I7P4</accession>
<proteinExistence type="predicted"/>
<dbReference type="Pfam" id="PF00072">
    <property type="entry name" value="Response_reg"/>
    <property type="match status" value="1"/>
</dbReference>
<evidence type="ECO:0000259" key="9">
    <source>
        <dbReference type="PROSITE" id="PS50113"/>
    </source>
</evidence>
<dbReference type="Gene3D" id="3.30.450.40">
    <property type="match status" value="1"/>
</dbReference>
<dbReference type="RefSeq" id="WP_081271482.1">
    <property type="nucleotide sequence ID" value="NZ_LVHG01000102.1"/>
</dbReference>
<dbReference type="GO" id="GO:0000155">
    <property type="term" value="F:phosphorelay sensor kinase activity"/>
    <property type="evidence" value="ECO:0007669"/>
    <property type="project" value="InterPro"/>
</dbReference>
<evidence type="ECO:0000259" key="7">
    <source>
        <dbReference type="PROSITE" id="PS50109"/>
    </source>
</evidence>
<dbReference type="InterPro" id="IPR035965">
    <property type="entry name" value="PAS-like_dom_sf"/>
</dbReference>
<dbReference type="InterPro" id="IPR005467">
    <property type="entry name" value="His_kinase_dom"/>
</dbReference>
<dbReference type="EMBL" id="LVHG01000102">
    <property type="protein sequence ID" value="OAK55766.1"/>
    <property type="molecule type" value="Genomic_DNA"/>
</dbReference>
<dbReference type="InterPro" id="IPR036890">
    <property type="entry name" value="HATPase_C_sf"/>
</dbReference>
<dbReference type="SUPFAM" id="SSF55874">
    <property type="entry name" value="ATPase domain of HSP90 chaperone/DNA topoisomerase II/histidine kinase"/>
    <property type="match status" value="1"/>
</dbReference>
<dbReference type="Gene3D" id="1.10.287.130">
    <property type="match status" value="1"/>
</dbReference>
<evidence type="ECO:0000313" key="11">
    <source>
        <dbReference type="Proteomes" id="UP000077852"/>
    </source>
</evidence>
<comment type="caution">
    <text evidence="10">The sequence shown here is derived from an EMBL/GenBank/DDBJ whole genome shotgun (WGS) entry which is preliminary data.</text>
</comment>
<dbReference type="PROSITE" id="PS50110">
    <property type="entry name" value="RESPONSE_REGULATORY"/>
    <property type="match status" value="1"/>
</dbReference>
<dbReference type="PROSITE" id="PS50113">
    <property type="entry name" value="PAC"/>
    <property type="match status" value="1"/>
</dbReference>
<keyword evidence="5 10" id="KW-0418">Kinase</keyword>
<dbReference type="InterPro" id="IPR001789">
    <property type="entry name" value="Sig_transdc_resp-reg_receiver"/>
</dbReference>
<sequence>MLNGTSTTAYPFLAGGGELAGLIAGFDWAATGLGPLETWPGHMRSAVAIMLRSDVAIATLWGEHGVLIYNDAYAAFSGIRHPQVLGMRVREAWSEAAAFNDHVLKVGLSGRTLSFQDQELVLNRRGVAEQVWMNLNYSPLLDDHGNPVGVWALVIDTTAKVQAERRLQDDRARFAQLFEQAPSFMAMLEGPQHRIVLANPGYLRLVGNRPVVGLPVAEALPDAAAQGYVALLDKVYRDGEAFTAHGSRYDVQVEANGPVRECYVDFVFQPIRDASGAVSGIFVEGVDVTARMAAEARRAALADFTDKLRGLRSAADVGLAAAEMLAATLGVSRAGYGSVDHDTGELRVERDWHSPDCDSLVGVLNLGDYGSFVDSLRNDEFVAVPDVRLDPRTAATAGALEARHARAFMNVPVVEQGRLVALLFVNHLHVREWTPEEGAFMREISARTRTAAERVRSEAALREANESLELKVAQRTQELMEVEARFRQAQKMEAIGQLTGGIAHDFNNLLGGMSTSLQVLEKRLQLQKFDNAGRYIGMAQDAVRRAASLTQRLLAFSRRQTLDPKPTDVNRLVAGIEEMVRRTVGPSVVVEVVGAGGLWLTRVDASQLENAVLNLCINARDAMSPHGGRLTIETANKWLDDRSAAERELPPGQYISVCVSDTGTGMTSEVAARAFDPFFTTKPMGQGTGLGLSMVYGFVRQSGGQVRIYSEPGAGTTMCLYLPRFVGEAEADLPLPQPAADHRGEGEVVLVVEDEATIRAIVAEELEDAGYRVVSVADGAAALRMLQSDEGIDLLLTDVGLPGGLNGRQVADAGRVTRPGLKVLFITGYAENAAVGNGLLEYGMEVITKPFDVAALVAKVQEMIER</sequence>
<dbReference type="EC" id="2.7.13.3" evidence="2"/>
<feature type="domain" description="Response regulatory" evidence="8">
    <location>
        <begin position="748"/>
        <end position="864"/>
    </location>
</feature>
<dbReference type="Pfam" id="PF08448">
    <property type="entry name" value="PAS_4"/>
    <property type="match status" value="2"/>
</dbReference>
<dbReference type="InterPro" id="IPR011006">
    <property type="entry name" value="CheY-like_superfamily"/>
</dbReference>
<comment type="catalytic activity">
    <reaction evidence="1">
        <text>ATP + protein L-histidine = ADP + protein N-phospho-L-histidine.</text>
        <dbReference type="EC" id="2.7.13.3"/>
    </reaction>
</comment>
<organism evidence="10 11">
    <name type="scientific">Variovorax paradoxus</name>
    <dbReference type="NCBI Taxonomy" id="34073"/>
    <lineage>
        <taxon>Bacteria</taxon>
        <taxon>Pseudomonadati</taxon>
        <taxon>Pseudomonadota</taxon>
        <taxon>Betaproteobacteria</taxon>
        <taxon>Burkholderiales</taxon>
        <taxon>Comamonadaceae</taxon>
        <taxon>Variovorax</taxon>
    </lineage>
</organism>
<dbReference type="InterPro" id="IPR003661">
    <property type="entry name" value="HisK_dim/P_dom"/>
</dbReference>
<dbReference type="PANTHER" id="PTHR43065:SF42">
    <property type="entry name" value="TWO-COMPONENT SENSOR PPRA"/>
    <property type="match status" value="1"/>
</dbReference>
<feature type="modified residue" description="4-aspartylphosphate" evidence="6">
    <location>
        <position position="798"/>
    </location>
</feature>
<dbReference type="SMART" id="SM00388">
    <property type="entry name" value="HisKA"/>
    <property type="match status" value="1"/>
</dbReference>
<keyword evidence="3 6" id="KW-0597">Phosphoprotein</keyword>
<feature type="domain" description="PAC" evidence="9">
    <location>
        <begin position="116"/>
        <end position="169"/>
    </location>
</feature>
<dbReference type="SUPFAM" id="SSF47384">
    <property type="entry name" value="Homodimeric domain of signal transducing histidine kinase"/>
    <property type="match status" value="1"/>
</dbReference>
<keyword evidence="4" id="KW-0808">Transferase</keyword>
<dbReference type="InterPro" id="IPR004358">
    <property type="entry name" value="Sig_transdc_His_kin-like_C"/>
</dbReference>
<evidence type="ECO:0000256" key="5">
    <source>
        <dbReference type="ARBA" id="ARBA00022777"/>
    </source>
</evidence>
<dbReference type="SMART" id="SM00448">
    <property type="entry name" value="REC"/>
    <property type="match status" value="1"/>
</dbReference>
<dbReference type="AlphaFoldDB" id="A0AA91I7P4"/>
<evidence type="ECO:0000256" key="1">
    <source>
        <dbReference type="ARBA" id="ARBA00000085"/>
    </source>
</evidence>
<evidence type="ECO:0000313" key="10">
    <source>
        <dbReference type="EMBL" id="OAK55766.1"/>
    </source>
</evidence>
<dbReference type="InterPro" id="IPR003594">
    <property type="entry name" value="HATPase_dom"/>
</dbReference>
<dbReference type="Gene3D" id="3.30.565.10">
    <property type="entry name" value="Histidine kinase-like ATPase, C-terminal domain"/>
    <property type="match status" value="1"/>
</dbReference>